<reference evidence="2 3" key="1">
    <citation type="journal article" date="2018" name="Mol. Plant">
        <title>The genome of Artemisia annua provides insight into the evolution of Asteraceae family and artemisinin biosynthesis.</title>
        <authorList>
            <person name="Shen Q."/>
            <person name="Zhang L."/>
            <person name="Liao Z."/>
            <person name="Wang S."/>
            <person name="Yan T."/>
            <person name="Shi P."/>
            <person name="Liu M."/>
            <person name="Fu X."/>
            <person name="Pan Q."/>
            <person name="Wang Y."/>
            <person name="Lv Z."/>
            <person name="Lu X."/>
            <person name="Zhang F."/>
            <person name="Jiang W."/>
            <person name="Ma Y."/>
            <person name="Chen M."/>
            <person name="Hao X."/>
            <person name="Li L."/>
            <person name="Tang Y."/>
            <person name="Lv G."/>
            <person name="Zhou Y."/>
            <person name="Sun X."/>
            <person name="Brodelius P.E."/>
            <person name="Rose J.K.C."/>
            <person name="Tang K."/>
        </authorList>
    </citation>
    <scope>NUCLEOTIDE SEQUENCE [LARGE SCALE GENOMIC DNA]</scope>
    <source>
        <strain evidence="3">cv. Huhao1</strain>
        <tissue evidence="2">Leaf</tissue>
    </source>
</reference>
<dbReference type="STRING" id="35608.A0A2U1MYB1"/>
<protein>
    <recommendedName>
        <fullName evidence="1">Amine oxidase domain-containing protein</fullName>
    </recommendedName>
</protein>
<dbReference type="PANTHER" id="PTHR43675:SF30">
    <property type="entry name" value="CYCLOPROPANE-FATTY-ACYL-PHOSPHOLIPID SYNTHASE"/>
    <property type="match status" value="1"/>
</dbReference>
<gene>
    <name evidence="2" type="ORF">CTI12_AA328320</name>
</gene>
<evidence type="ECO:0000313" key="2">
    <source>
        <dbReference type="EMBL" id="PWA66253.1"/>
    </source>
</evidence>
<proteinExistence type="predicted"/>
<sequence length="845" mass="95719">MSKTRVGVVGSGIGGLMSAYVLTKAGADVVLYDTENSHAKTFTVDGVDLDLGLMAFNRVTSPNIVKFMETLGLDMDISDMSFSVSLDEGNGYEWGSRNGLSSLFAQKGNLINLCFLKMFKELTNFKDDVLRYLEEDDHNENIGRKETLGNFIKKHSYSELFQMSYLVPICSSFWSCPAEGVMRLSAFSVLSYFRNHHLFQLLRRPQWFTVKNGAHTYIRKIKEELESVGCHIRTCCAVQSVLNDEDGCLVSCEDGSQEKYSGCILDTDAPDTLRILGEQATYEEKRIFGAFNYVYNDIFLHHDRNLMPRNQTAWSALNFVGTNDNKLCLTYWLNVMQNIKDSEPPFLVTINPSRTPKSTLLKWSTGRAIPSVAASKALVELHNIQGKRGIWFCGSYQGYGFHEDEMKAGMVAANGILNKSSDILNNPKQMVPTLMEAGARLFLVRFLQDHIATGTLILLEDGGTMFTFEGTRKKNPLRVCVRVHSPQFYLKIVTKADLGLGEAYVNGDFSLTDNTEGLFNLIMILIVNNDLKDHNQKSSKRYFSLRRLVDTIVFNSYTSIWKSNEVFSLFLDETMTYSCALFKSEDEDLKVAQMRKISSLIEKARVDKNHEVLDIGCGWGAFAIEIVKQTGCKYTGITLSKEQIVYAENEVKKAGLQGRIRFLLCDYRQLPNTFKYDRIISCEAIEHVGHEYYEEFFRCCESVLTEDGIFVLQFISVPDGMYDEYRRSAGFVREYIFPGGCLPSLSRLTSAMATSSRLCVEHVEKIGTHYDKTLRCWRANLLRNRSKILALGFDQEFIRTFEYYFDSTAAGFKTETLGDYQVVFSRPGNVATIEDPYKGTVVRAS</sequence>
<dbReference type="CDD" id="cd02440">
    <property type="entry name" value="AdoMet_MTases"/>
    <property type="match status" value="1"/>
</dbReference>
<dbReference type="InterPro" id="IPR029063">
    <property type="entry name" value="SAM-dependent_MTases_sf"/>
</dbReference>
<comment type="caution">
    <text evidence="2">The sequence shown here is derived from an EMBL/GenBank/DDBJ whole genome shotgun (WGS) entry which is preliminary data.</text>
</comment>
<evidence type="ECO:0000313" key="3">
    <source>
        <dbReference type="Proteomes" id="UP000245207"/>
    </source>
</evidence>
<dbReference type="Gene3D" id="1.10.405.20">
    <property type="match status" value="1"/>
</dbReference>
<organism evidence="2 3">
    <name type="scientific">Artemisia annua</name>
    <name type="common">Sweet wormwood</name>
    <dbReference type="NCBI Taxonomy" id="35608"/>
    <lineage>
        <taxon>Eukaryota</taxon>
        <taxon>Viridiplantae</taxon>
        <taxon>Streptophyta</taxon>
        <taxon>Embryophyta</taxon>
        <taxon>Tracheophyta</taxon>
        <taxon>Spermatophyta</taxon>
        <taxon>Magnoliopsida</taxon>
        <taxon>eudicotyledons</taxon>
        <taxon>Gunneridae</taxon>
        <taxon>Pentapetalae</taxon>
        <taxon>asterids</taxon>
        <taxon>campanulids</taxon>
        <taxon>Asterales</taxon>
        <taxon>Asteraceae</taxon>
        <taxon>Asteroideae</taxon>
        <taxon>Anthemideae</taxon>
        <taxon>Artemisiinae</taxon>
        <taxon>Artemisia</taxon>
    </lineage>
</organism>
<dbReference type="Gene3D" id="3.40.50.150">
    <property type="entry name" value="Vaccinia Virus protein VP39"/>
    <property type="match status" value="1"/>
</dbReference>
<dbReference type="InterPro" id="IPR026669">
    <property type="entry name" value="Arsenite_MeTrfase-like"/>
</dbReference>
<dbReference type="InterPro" id="IPR036188">
    <property type="entry name" value="FAD/NAD-bd_sf"/>
</dbReference>
<dbReference type="OrthoDB" id="5977668at2759"/>
<dbReference type="SUPFAM" id="SSF53335">
    <property type="entry name" value="S-adenosyl-L-methionine-dependent methyltransferases"/>
    <property type="match status" value="1"/>
</dbReference>
<dbReference type="Gene3D" id="3.50.50.60">
    <property type="entry name" value="FAD/NAD(P)-binding domain"/>
    <property type="match status" value="1"/>
</dbReference>
<dbReference type="Proteomes" id="UP000245207">
    <property type="component" value="Unassembled WGS sequence"/>
</dbReference>
<dbReference type="Pfam" id="PF02353">
    <property type="entry name" value="CMAS"/>
    <property type="match status" value="1"/>
</dbReference>
<feature type="domain" description="Amine oxidase" evidence="1">
    <location>
        <begin position="13"/>
        <end position="260"/>
    </location>
</feature>
<keyword evidence="3" id="KW-1185">Reference proteome</keyword>
<dbReference type="EMBL" id="PKPP01004068">
    <property type="protein sequence ID" value="PWA66253.1"/>
    <property type="molecule type" value="Genomic_DNA"/>
</dbReference>
<name>A0A2U1MYB1_ARTAN</name>
<dbReference type="Pfam" id="PF01593">
    <property type="entry name" value="Amino_oxidase"/>
    <property type="match status" value="1"/>
</dbReference>
<dbReference type="SUPFAM" id="SSF51905">
    <property type="entry name" value="FAD/NAD(P)-binding domain"/>
    <property type="match status" value="1"/>
</dbReference>
<evidence type="ECO:0000259" key="1">
    <source>
        <dbReference type="Pfam" id="PF01593"/>
    </source>
</evidence>
<dbReference type="GO" id="GO:0016491">
    <property type="term" value="F:oxidoreductase activity"/>
    <property type="evidence" value="ECO:0007669"/>
    <property type="project" value="InterPro"/>
</dbReference>
<dbReference type="GO" id="GO:0008168">
    <property type="term" value="F:methyltransferase activity"/>
    <property type="evidence" value="ECO:0007669"/>
    <property type="project" value="TreeGrafter"/>
</dbReference>
<dbReference type="PANTHER" id="PTHR43675">
    <property type="entry name" value="ARSENITE METHYLTRANSFERASE"/>
    <property type="match status" value="1"/>
</dbReference>
<dbReference type="AlphaFoldDB" id="A0A2U1MYB1"/>
<dbReference type="Gene3D" id="3.30.70.1990">
    <property type="match status" value="1"/>
</dbReference>
<accession>A0A2U1MYB1</accession>
<dbReference type="InterPro" id="IPR002937">
    <property type="entry name" value="Amino_oxidase"/>
</dbReference>